<evidence type="ECO:0000256" key="1">
    <source>
        <dbReference type="SAM" id="MobiDB-lite"/>
    </source>
</evidence>
<feature type="compositionally biased region" description="Polar residues" evidence="1">
    <location>
        <begin position="388"/>
        <end position="409"/>
    </location>
</feature>
<evidence type="ECO:0000313" key="3">
    <source>
        <dbReference type="Proteomes" id="UP001498398"/>
    </source>
</evidence>
<sequence>MSLSFSASEVNPALEDHDIFEVSAQYNDVFSNRTPDIIPTAVIGTPSTPWRPLMLLALWFPAILNLRLFNRLDSQQQNLLFDMVASALDDYYVWYQHPDYKEPDVITHTLHTVLYNFRMDPGFLAAVSLAPRAAHWGHQDFIDQVDEWCESREAVPTNLHVQLAKVQSLFTPLPIVTPPDDVFPNGWRTPDIWAGFYLDAPGDETVVYQVPKSDNFIQPGKIPPRLHWSQFVKSDDFDDDLPVSVKVERAPPPAGTPASPSISNSFSGNAPILPRPRPTPRPTPMSTPADIQQDKGKKQAIPASSPVISFVQKRKAYVGETPPSSKVRKTQNAQAVSEARQEVPSPNPVKTGPRRSGRVRRRLHQLDNTTLLTLASYKSSEDEFLPSSRKTTPTSPLTASGSRQVSSQREFPVKERPPGYYSHPRRIPIQQSAVDLSMNTDSDSEAVAAPFRELSLQPAESTSAEPGASAPPTSTVVPITDTNIASAAVAESSAAGPSTVEDPPPTAVIVPTQGPSNQTEGTPVNKKTKRSRRAPVGNSLVEVPMPAGDEIEIPDGTTNFHVPSGYSIHSSVTPKFHLQPPQVLGDFTLPPNLYGVRHRMENVRETLRARQVDAQYATSSSFAPVLDPCETCGHHGVICFPRSGEKSCLSCRRSGLGCNLSSVANFANAADRAEGTAQFSLSRLDSLARDEKFAEQRMEFSIAAALLDISEYHTRRYKLTSALTLANQASPGYTTRLREDVDTSEPLKMACIDLEGRQEEYEIIPSPTVIFDENIRAELSQGVVDWLEGTSGKGGLPLEWSNHPEGLASASKANKSSGGASTSKANKRKSFSFDSVVIKLRVYCAVMDLLSGDFQLRSFAQA</sequence>
<protein>
    <recommendedName>
        <fullName evidence="4">Zn(2)-C6 fungal-type domain-containing protein</fullName>
    </recommendedName>
</protein>
<proteinExistence type="predicted"/>
<feature type="region of interest" description="Disordered" evidence="1">
    <location>
        <begin position="457"/>
        <end position="476"/>
    </location>
</feature>
<reference evidence="2 3" key="1">
    <citation type="submission" date="2024-01" db="EMBL/GenBank/DDBJ databases">
        <title>A draft genome for the cacao thread blight pathogen Marasmiellus scandens.</title>
        <authorList>
            <person name="Baruah I.K."/>
            <person name="Leung J."/>
            <person name="Bukari Y."/>
            <person name="Amoako-Attah I."/>
            <person name="Meinhardt L.W."/>
            <person name="Bailey B.A."/>
            <person name="Cohen S.P."/>
        </authorList>
    </citation>
    <scope>NUCLEOTIDE SEQUENCE [LARGE SCALE GENOMIC DNA]</scope>
    <source>
        <strain evidence="2 3">GH-19</strain>
    </source>
</reference>
<feature type="compositionally biased region" description="Polar residues" evidence="1">
    <location>
        <begin position="513"/>
        <end position="522"/>
    </location>
</feature>
<feature type="region of interest" description="Disordered" evidence="1">
    <location>
        <begin position="379"/>
        <end position="426"/>
    </location>
</feature>
<dbReference type="Proteomes" id="UP001498398">
    <property type="component" value="Unassembled WGS sequence"/>
</dbReference>
<name>A0ABR1ILD7_9AGAR</name>
<feature type="region of interest" description="Disordered" evidence="1">
    <location>
        <begin position="509"/>
        <end position="534"/>
    </location>
</feature>
<accession>A0ABR1ILD7</accession>
<comment type="caution">
    <text evidence="2">The sequence shown here is derived from an EMBL/GenBank/DDBJ whole genome shotgun (WGS) entry which is preliminary data.</text>
</comment>
<feature type="region of interest" description="Disordered" evidence="1">
    <location>
        <begin position="246"/>
        <end position="365"/>
    </location>
</feature>
<feature type="compositionally biased region" description="Pro residues" evidence="1">
    <location>
        <begin position="273"/>
        <end position="285"/>
    </location>
</feature>
<evidence type="ECO:0008006" key="4">
    <source>
        <dbReference type="Google" id="ProtNLM"/>
    </source>
</evidence>
<organism evidence="2 3">
    <name type="scientific">Marasmiellus scandens</name>
    <dbReference type="NCBI Taxonomy" id="2682957"/>
    <lineage>
        <taxon>Eukaryota</taxon>
        <taxon>Fungi</taxon>
        <taxon>Dikarya</taxon>
        <taxon>Basidiomycota</taxon>
        <taxon>Agaricomycotina</taxon>
        <taxon>Agaricomycetes</taxon>
        <taxon>Agaricomycetidae</taxon>
        <taxon>Agaricales</taxon>
        <taxon>Marasmiineae</taxon>
        <taxon>Omphalotaceae</taxon>
        <taxon>Marasmiellus</taxon>
    </lineage>
</organism>
<dbReference type="EMBL" id="JBANRG010000101">
    <property type="protein sequence ID" value="KAK7435871.1"/>
    <property type="molecule type" value="Genomic_DNA"/>
</dbReference>
<evidence type="ECO:0000313" key="2">
    <source>
        <dbReference type="EMBL" id="KAK7435871.1"/>
    </source>
</evidence>
<feature type="compositionally biased region" description="Basic residues" evidence="1">
    <location>
        <begin position="352"/>
        <end position="363"/>
    </location>
</feature>
<keyword evidence="3" id="KW-1185">Reference proteome</keyword>
<gene>
    <name evidence="2" type="ORF">VKT23_019402</name>
</gene>